<evidence type="ECO:0000256" key="1">
    <source>
        <dbReference type="ARBA" id="ARBA00004141"/>
    </source>
</evidence>
<feature type="transmembrane region" description="Helical" evidence="7">
    <location>
        <begin position="654"/>
        <end position="683"/>
    </location>
</feature>
<dbReference type="PANTHER" id="PTHR10766">
    <property type="entry name" value="TRANSMEMBRANE 9 SUPERFAMILY PROTEIN"/>
    <property type="match status" value="1"/>
</dbReference>
<dbReference type="OrthoDB" id="1666796at2759"/>
<dbReference type="InterPro" id="IPR004240">
    <property type="entry name" value="EMP70"/>
</dbReference>
<sequence length="693" mass="77010">MIFRTAWSRTGIQTSQIFGSVEGFGDSSFNDHTVESDLHKSISPIMRLRDLSPSAAIISSLLATPQLSAAFYLPGVAPTSYKFDDIVPLHVNRLTPVGSQVDGTLRSVVSFDYYHDAFHFCRPPGGPKDVSESLGSILFGDRIRTSPFELKMRHNETCKSLCEEKFDLSSAHFVNRRIAQGYALNWLVDGLPAGQLIEDEVTGTKFYSQGFALGSSNQKEMHLNNHYDIVVDYHEVTEGQFRVVGVIVQPSSRLSPEMGNGGAVKNAGICGYGGPPLTLSETAETPVHFTYSVYWVPSPTAWATRWDKYLHVFDPKIHWFSLINSAIIVIFLTITVISILLRTLRKDIQRYNRLDSINLDDLSGTSAVDDGVQEDSGWKLVHGDVFRTPGSPLILSIFLGNGAQLFVMTGFTIAFALLGFLSPSNRGSLGTITVLLYTVLGFIGGYVSARVYKAFSGERWKLNIALTPTLVPGIVFGTFFLLNLFLWAKQSSGAVPFTTMLVIVLIWFVISVPLSFAGSWVGFRQPAIQPPVRTNQIPRQIPPSTTYMRPIPSMLLVGILPFGAIFVELYFIMSSIWFSKVYYMFGFLFLCYGLMIITCAAVTILMVYFLLCSENYHWHWRAFMTAGASAFYVFVNALVYWVTKLQLGGLAGSVLYIGYSALISFLFFILTGSIGFFASWLFVQKIYGSIKID</sequence>
<name>A0A8H4RSZ7_9HELO</name>
<keyword evidence="4" id="KW-0732">Signal</keyword>
<dbReference type="AlphaFoldDB" id="A0A8H4RSZ7"/>
<feature type="transmembrane region" description="Helical" evidence="7">
    <location>
        <begin position="319"/>
        <end position="341"/>
    </location>
</feature>
<dbReference type="GO" id="GO:0007034">
    <property type="term" value="P:vacuolar transport"/>
    <property type="evidence" value="ECO:0007669"/>
    <property type="project" value="TreeGrafter"/>
</dbReference>
<comment type="subcellular location">
    <subcellularLocation>
        <location evidence="1">Membrane</location>
        <topology evidence="1">Multi-pass membrane protein</topology>
    </subcellularLocation>
</comment>
<dbReference type="EMBL" id="JAAMPI010000144">
    <property type="protein sequence ID" value="KAF4635048.1"/>
    <property type="molecule type" value="Genomic_DNA"/>
</dbReference>
<evidence type="ECO:0000256" key="6">
    <source>
        <dbReference type="ARBA" id="ARBA00023136"/>
    </source>
</evidence>
<evidence type="ECO:0000256" key="2">
    <source>
        <dbReference type="ARBA" id="ARBA00005227"/>
    </source>
</evidence>
<dbReference type="Pfam" id="PF02990">
    <property type="entry name" value="EMP70"/>
    <property type="match status" value="1"/>
</dbReference>
<keyword evidence="3 7" id="KW-0812">Transmembrane</keyword>
<dbReference type="GO" id="GO:0072657">
    <property type="term" value="P:protein localization to membrane"/>
    <property type="evidence" value="ECO:0007669"/>
    <property type="project" value="TreeGrafter"/>
</dbReference>
<evidence type="ECO:0000313" key="9">
    <source>
        <dbReference type="Proteomes" id="UP000566819"/>
    </source>
</evidence>
<proteinExistence type="inferred from homology"/>
<evidence type="ECO:0000256" key="4">
    <source>
        <dbReference type="ARBA" id="ARBA00022729"/>
    </source>
</evidence>
<comment type="caution">
    <text evidence="8">The sequence shown here is derived from an EMBL/GenBank/DDBJ whole genome shotgun (WGS) entry which is preliminary data.</text>
</comment>
<gene>
    <name evidence="8" type="ORF">G7Y89_g3040</name>
</gene>
<feature type="transmembrane region" description="Helical" evidence="7">
    <location>
        <begin position="500"/>
        <end position="523"/>
    </location>
</feature>
<dbReference type="Proteomes" id="UP000566819">
    <property type="component" value="Unassembled WGS sequence"/>
</dbReference>
<keyword evidence="5 7" id="KW-1133">Transmembrane helix</keyword>
<reference evidence="8 9" key="1">
    <citation type="submission" date="2020-03" db="EMBL/GenBank/DDBJ databases">
        <title>Draft Genome Sequence of Cudoniella acicularis.</title>
        <authorList>
            <person name="Buettner E."/>
            <person name="Kellner H."/>
        </authorList>
    </citation>
    <scope>NUCLEOTIDE SEQUENCE [LARGE SCALE GENOMIC DNA]</scope>
    <source>
        <strain evidence="8 9">DSM 108380</strain>
    </source>
</reference>
<evidence type="ECO:0000256" key="5">
    <source>
        <dbReference type="ARBA" id="ARBA00022989"/>
    </source>
</evidence>
<feature type="transmembrane region" description="Helical" evidence="7">
    <location>
        <begin position="584"/>
        <end position="611"/>
    </location>
</feature>
<accession>A0A8H4RSZ7</accession>
<keyword evidence="9" id="KW-1185">Reference proteome</keyword>
<feature type="transmembrane region" description="Helical" evidence="7">
    <location>
        <begin position="623"/>
        <end position="642"/>
    </location>
</feature>
<dbReference type="PANTHER" id="PTHR10766:SF111">
    <property type="entry name" value="TRANSMEMBRANE 9 SUPERFAMILY MEMBER 2"/>
    <property type="match status" value="1"/>
</dbReference>
<organism evidence="8 9">
    <name type="scientific">Cudoniella acicularis</name>
    <dbReference type="NCBI Taxonomy" id="354080"/>
    <lineage>
        <taxon>Eukaryota</taxon>
        <taxon>Fungi</taxon>
        <taxon>Dikarya</taxon>
        <taxon>Ascomycota</taxon>
        <taxon>Pezizomycotina</taxon>
        <taxon>Leotiomycetes</taxon>
        <taxon>Helotiales</taxon>
        <taxon>Tricladiaceae</taxon>
        <taxon>Cudoniella</taxon>
    </lineage>
</organism>
<evidence type="ECO:0000256" key="7">
    <source>
        <dbReference type="RuleBase" id="RU363079"/>
    </source>
</evidence>
<feature type="transmembrane region" description="Helical" evidence="7">
    <location>
        <begin position="432"/>
        <end position="452"/>
    </location>
</feature>
<keyword evidence="6 7" id="KW-0472">Membrane</keyword>
<feature type="transmembrane region" description="Helical" evidence="7">
    <location>
        <begin position="464"/>
        <end position="488"/>
    </location>
</feature>
<comment type="similarity">
    <text evidence="2 7">Belongs to the nonaspanin (TM9SF) (TC 9.A.2) family.</text>
</comment>
<protein>
    <recommendedName>
        <fullName evidence="7">Transmembrane 9 superfamily member</fullName>
    </recommendedName>
</protein>
<evidence type="ECO:0000313" key="8">
    <source>
        <dbReference type="EMBL" id="KAF4635048.1"/>
    </source>
</evidence>
<feature type="transmembrane region" description="Helical" evidence="7">
    <location>
        <begin position="554"/>
        <end position="578"/>
    </location>
</feature>
<dbReference type="GO" id="GO:0000329">
    <property type="term" value="C:fungal-type vacuole membrane"/>
    <property type="evidence" value="ECO:0007669"/>
    <property type="project" value="TreeGrafter"/>
</dbReference>
<dbReference type="GO" id="GO:0005768">
    <property type="term" value="C:endosome"/>
    <property type="evidence" value="ECO:0007669"/>
    <property type="project" value="TreeGrafter"/>
</dbReference>
<feature type="transmembrane region" description="Helical" evidence="7">
    <location>
        <begin position="393"/>
        <end position="420"/>
    </location>
</feature>
<evidence type="ECO:0000256" key="3">
    <source>
        <dbReference type="ARBA" id="ARBA00022692"/>
    </source>
</evidence>